<evidence type="ECO:0000256" key="2">
    <source>
        <dbReference type="ARBA" id="ARBA00022649"/>
    </source>
</evidence>
<gene>
    <name evidence="3" type="ORF">OCOJLMKI_2466</name>
</gene>
<dbReference type="InterPro" id="IPR007712">
    <property type="entry name" value="RelE/ParE_toxin"/>
</dbReference>
<organism evidence="3 4">
    <name type="scientific">Methylobacterium iners</name>
    <dbReference type="NCBI Taxonomy" id="418707"/>
    <lineage>
        <taxon>Bacteria</taxon>
        <taxon>Pseudomonadati</taxon>
        <taxon>Pseudomonadota</taxon>
        <taxon>Alphaproteobacteria</taxon>
        <taxon>Hyphomicrobiales</taxon>
        <taxon>Methylobacteriaceae</taxon>
        <taxon>Methylobacterium</taxon>
    </lineage>
</organism>
<evidence type="ECO:0008006" key="5">
    <source>
        <dbReference type="Google" id="ProtNLM"/>
    </source>
</evidence>
<reference evidence="3" key="1">
    <citation type="journal article" date="2021" name="Front. Microbiol.">
        <title>Comprehensive Comparative Genomics and Phenotyping of Methylobacterium Species.</title>
        <authorList>
            <person name="Alessa O."/>
            <person name="Ogura Y."/>
            <person name="Fujitani Y."/>
            <person name="Takami H."/>
            <person name="Hayashi T."/>
            <person name="Sahin N."/>
            <person name="Tani A."/>
        </authorList>
    </citation>
    <scope>NUCLEOTIDE SEQUENCE</scope>
    <source>
        <strain evidence="3">DSM 19015</strain>
    </source>
</reference>
<reference evidence="3" key="2">
    <citation type="submission" date="2021-08" db="EMBL/GenBank/DDBJ databases">
        <authorList>
            <person name="Tani A."/>
            <person name="Ola A."/>
            <person name="Ogura Y."/>
            <person name="Katsura K."/>
            <person name="Hayashi T."/>
        </authorList>
    </citation>
    <scope>NUCLEOTIDE SEQUENCE</scope>
    <source>
        <strain evidence="3">DSM 19015</strain>
    </source>
</reference>
<evidence type="ECO:0000256" key="1">
    <source>
        <dbReference type="ARBA" id="ARBA00006226"/>
    </source>
</evidence>
<keyword evidence="4" id="KW-1185">Reference proteome</keyword>
<comment type="similarity">
    <text evidence="1">Belongs to the RelE toxin family.</text>
</comment>
<evidence type="ECO:0000313" key="4">
    <source>
        <dbReference type="Proteomes" id="UP001055125"/>
    </source>
</evidence>
<dbReference type="Gene3D" id="3.30.2310.20">
    <property type="entry name" value="RelE-like"/>
    <property type="match status" value="1"/>
</dbReference>
<accession>A0ABQ4RWM8</accession>
<sequence length="80" mass="9337">MEIASYLVVRNPHGAKRVEEALQEAFDLIASYPEVGRKLGDGVRRFALPRYPYLIFYRIREAGDEVDVFTVRHAARREER</sequence>
<dbReference type="InterPro" id="IPR051803">
    <property type="entry name" value="TA_system_RelE-like_toxin"/>
</dbReference>
<protein>
    <recommendedName>
        <fullName evidence="5">Type II toxin-antitoxin system RelE/ParE family toxin</fullName>
    </recommendedName>
</protein>
<keyword evidence="2" id="KW-1277">Toxin-antitoxin system</keyword>
<proteinExistence type="inferred from homology"/>
<evidence type="ECO:0000313" key="3">
    <source>
        <dbReference type="EMBL" id="GJD95255.1"/>
    </source>
</evidence>
<dbReference type="Pfam" id="PF05016">
    <property type="entry name" value="ParE_toxin"/>
    <property type="match status" value="1"/>
</dbReference>
<dbReference type="EMBL" id="BPQP01000034">
    <property type="protein sequence ID" value="GJD95255.1"/>
    <property type="molecule type" value="Genomic_DNA"/>
</dbReference>
<comment type="caution">
    <text evidence="3">The sequence shown here is derived from an EMBL/GenBank/DDBJ whole genome shotgun (WGS) entry which is preliminary data.</text>
</comment>
<dbReference type="PANTHER" id="PTHR33755">
    <property type="entry name" value="TOXIN PARE1-RELATED"/>
    <property type="match status" value="1"/>
</dbReference>
<dbReference type="Proteomes" id="UP001055125">
    <property type="component" value="Unassembled WGS sequence"/>
</dbReference>
<dbReference type="InterPro" id="IPR035093">
    <property type="entry name" value="RelE/ParE_toxin_dom_sf"/>
</dbReference>
<name>A0ABQ4RWM8_9HYPH</name>